<protein>
    <submittedName>
        <fullName evidence="10">Actinin, alpha 4</fullName>
    </submittedName>
</protein>
<dbReference type="PROSITE" id="PS00020">
    <property type="entry name" value="ACTININ_2"/>
    <property type="match status" value="1"/>
</dbReference>
<dbReference type="InterPro" id="IPR018247">
    <property type="entry name" value="EF_Hand_1_Ca_BS"/>
</dbReference>
<feature type="compositionally biased region" description="Polar residues" evidence="7">
    <location>
        <begin position="8"/>
        <end position="18"/>
    </location>
</feature>
<comment type="similarity">
    <text evidence="1">Belongs to the alpha-actinin family.</text>
</comment>
<evidence type="ECO:0000256" key="3">
    <source>
        <dbReference type="ARBA" id="ARBA00022737"/>
    </source>
</evidence>
<dbReference type="HOGENOM" id="CLU_005217_1_1_1"/>
<dbReference type="FunFam" id="1.20.58.60:FF:000005">
    <property type="entry name" value="Actinin alpha 1"/>
    <property type="match status" value="1"/>
</dbReference>
<name>W5JZS4_ASTMX</name>
<evidence type="ECO:0000313" key="10">
    <source>
        <dbReference type="Ensembl" id="ENSAMXP00000000834.2"/>
    </source>
</evidence>
<dbReference type="AlphaFoldDB" id="W5JZS4"/>
<evidence type="ECO:0000256" key="6">
    <source>
        <dbReference type="SAM" id="Coils"/>
    </source>
</evidence>
<feature type="region of interest" description="Disordered" evidence="7">
    <location>
        <begin position="1"/>
        <end position="21"/>
    </location>
</feature>
<proteinExistence type="inferred from homology"/>
<evidence type="ECO:0000256" key="7">
    <source>
        <dbReference type="SAM" id="MobiDB-lite"/>
    </source>
</evidence>
<dbReference type="SUPFAM" id="SSF47576">
    <property type="entry name" value="Calponin-homology domain, CH-domain"/>
    <property type="match status" value="1"/>
</dbReference>
<dbReference type="GO" id="GO:0003779">
    <property type="term" value="F:actin binding"/>
    <property type="evidence" value="ECO:0007669"/>
    <property type="project" value="UniProtKB-KW"/>
</dbReference>
<feature type="domain" description="Calponin-homology (CH)" evidence="8">
    <location>
        <begin position="150"/>
        <end position="257"/>
    </location>
</feature>
<dbReference type="FunFam" id="1.10.418.10:FF:000001">
    <property type="entry name" value="Actinin alpha 1"/>
    <property type="match status" value="1"/>
</dbReference>
<dbReference type="InterPro" id="IPR036872">
    <property type="entry name" value="CH_dom_sf"/>
</dbReference>
<dbReference type="Ensembl" id="ENSAMXT00000000834.2">
    <property type="protein sequence ID" value="ENSAMXP00000000834.2"/>
    <property type="gene ID" value="ENSAMXG00000000780.2"/>
</dbReference>
<evidence type="ECO:0000256" key="5">
    <source>
        <dbReference type="ARBA" id="ARBA00023203"/>
    </source>
</evidence>
<evidence type="ECO:0000256" key="2">
    <source>
        <dbReference type="ARBA" id="ARBA00022723"/>
    </source>
</evidence>
<dbReference type="SUPFAM" id="SSF46966">
    <property type="entry name" value="Spectrin repeat"/>
    <property type="match status" value="4"/>
</dbReference>
<evidence type="ECO:0000256" key="4">
    <source>
        <dbReference type="ARBA" id="ARBA00022837"/>
    </source>
</evidence>
<keyword evidence="6" id="KW-0175">Coiled coil</keyword>
<dbReference type="SMART" id="SM00054">
    <property type="entry name" value="EFh"/>
    <property type="match status" value="2"/>
</dbReference>
<dbReference type="eggNOG" id="KOG0035">
    <property type="taxonomic scope" value="Eukaryota"/>
</dbReference>
<dbReference type="InterPro" id="IPR011992">
    <property type="entry name" value="EF-hand-dom_pair"/>
</dbReference>
<dbReference type="InterPro" id="IPR001589">
    <property type="entry name" value="Actinin_actin-bd_CS"/>
</dbReference>
<keyword evidence="4" id="KW-0106">Calcium</keyword>
<dbReference type="GeneTree" id="ENSGT00940000155548"/>
<dbReference type="GO" id="GO:0005509">
    <property type="term" value="F:calcium ion binding"/>
    <property type="evidence" value="ECO:0007669"/>
    <property type="project" value="InterPro"/>
</dbReference>
<dbReference type="PANTHER" id="PTHR11915">
    <property type="entry name" value="SPECTRIN/FILAMIN RELATED CYTOSKELETAL PROTEIN"/>
    <property type="match status" value="1"/>
</dbReference>
<dbReference type="Pfam" id="PF00307">
    <property type="entry name" value="CH"/>
    <property type="match status" value="2"/>
</dbReference>
<dbReference type="InterPro" id="IPR018159">
    <property type="entry name" value="Spectrin/alpha-actinin"/>
</dbReference>
<dbReference type="Gene3D" id="1.10.238.10">
    <property type="entry name" value="EF-hand"/>
    <property type="match status" value="2"/>
</dbReference>
<evidence type="ECO:0000256" key="1">
    <source>
        <dbReference type="ARBA" id="ARBA00010255"/>
    </source>
</evidence>
<dbReference type="InParanoid" id="W5JZS4"/>
<dbReference type="InterPro" id="IPR002017">
    <property type="entry name" value="Spectrin_repeat"/>
</dbReference>
<evidence type="ECO:0000259" key="9">
    <source>
        <dbReference type="PROSITE" id="PS50222"/>
    </source>
</evidence>
<accession>W5JZS4</accession>
<dbReference type="InterPro" id="IPR014837">
    <property type="entry name" value="EF-hand_Ca_insen"/>
</dbReference>
<evidence type="ECO:0000259" key="8">
    <source>
        <dbReference type="PROSITE" id="PS50021"/>
    </source>
</evidence>
<dbReference type="CDD" id="cd21214">
    <property type="entry name" value="CH_ACTN_rpt1"/>
    <property type="match status" value="1"/>
</dbReference>
<dbReference type="InterPro" id="IPR001715">
    <property type="entry name" value="CH_dom"/>
</dbReference>
<evidence type="ECO:0000313" key="11">
    <source>
        <dbReference type="Proteomes" id="UP000018467"/>
    </source>
</evidence>
<reference evidence="10" key="3">
    <citation type="submission" date="2025-08" db="UniProtKB">
        <authorList>
            <consortium name="Ensembl"/>
        </authorList>
    </citation>
    <scope>IDENTIFICATION</scope>
</reference>
<dbReference type="SUPFAM" id="SSF47473">
    <property type="entry name" value="EF-hand"/>
    <property type="match status" value="1"/>
</dbReference>
<dbReference type="Pfam" id="PF00435">
    <property type="entry name" value="Spectrin"/>
    <property type="match status" value="4"/>
</dbReference>
<dbReference type="PROSITE" id="PS50222">
    <property type="entry name" value="EF_HAND_2"/>
    <property type="match status" value="2"/>
</dbReference>
<dbReference type="STRING" id="7994.ENSAMXP00000000834"/>
<keyword evidence="2" id="KW-0479">Metal-binding</keyword>
<dbReference type="PROSITE" id="PS50021">
    <property type="entry name" value="CH"/>
    <property type="match status" value="2"/>
</dbReference>
<dbReference type="CDD" id="cd21216">
    <property type="entry name" value="CH_ACTN_rpt2"/>
    <property type="match status" value="1"/>
</dbReference>
<dbReference type="FunFam" id="1.20.58.60:FF:000002">
    <property type="entry name" value="Actinin, alpha 1"/>
    <property type="match status" value="1"/>
</dbReference>
<dbReference type="CDD" id="cd00176">
    <property type="entry name" value="SPEC"/>
    <property type="match status" value="1"/>
</dbReference>
<dbReference type="SMART" id="SM01184">
    <property type="entry name" value="efhand_Ca_insen"/>
    <property type="match status" value="1"/>
</dbReference>
<sequence length="899" mass="103501">MVDYHAANSASSSGQTSYMEPESDWDRDLLLDPAWEKQQRKTFTAWCNSHLRKAGTQIENIEEDFRDGLKLMLLLEVISGERLPKPERGKMRVHKINNVNKALDFIASKGVKLVSIGAEEIVDGNAKMTLGMIWTIILRFAIQDISVEETSAKEGLLLWCQRKTAPYKNVNVQNFHISWKDGLAFNALIHRHRPELIDYDKLRKDDPVTNLNNAFEVAEKYLDIPKMLDAEDTWYAAKERYEKAIMTYVSCFYHAFSGAQKAETAANRICKVLAVNQENEHLMEDYEKLASDLLEWIRRTIPWLENRAPEKTMAEMQQKLEDFRDYRRVHKPPKVQEKCQLEINFNTLQTKLRLSNRPAFMPSEGRMVSDINGAWHKLEGAEKGYEEWLLNEIRRLERLDHLAEKFRQKATIHESWTDGKEAMLTQKDYETASLSEIKALLKKHEAFESDLAAHQDRVEQIAAIAQELNELDYYDSPSVNARCQKICEQWDVLGSLTQSRRESLERTEKQLESIDELYLEYAKRAAPFNNWMEGAMEDLQDMFIVHNIEEIQGLITAHEQFKATLPEANKEREAIQAIQAEVQKIAQYNGIKLAGTNPYTTITPSSIDSKWDKVQKLVPQRDQALQEELARQQSNDHLRRQFANQANIVGPWIQNKMEEIGRISIEMNGTLEDQLTHLRQYEQSIIDYKPNIDQLEGNHQLIQEALIFDNKYTAYTMEHLRVGWEQLLTTIARTINEIENQILTRDAKGISQEQLHEYRTSFNHFDKDHGGALQAEEFKACLISLGYDVENNKQGDAEFARIMGIVDPNNSGAVTFQAFIDFMSRETTDTDTADQVIASFKILAGDKNYITAEELRRELPPDQAEYCIGRMAPYAGPDAVPGALDYMSFSTALYGESDL</sequence>
<dbReference type="FunFam" id="1.10.238.10:FF:000004">
    <property type="entry name" value="Actinin alpha 1"/>
    <property type="match status" value="1"/>
</dbReference>
<feature type="domain" description="EF-hand" evidence="9">
    <location>
        <begin position="794"/>
        <end position="829"/>
    </location>
</feature>
<dbReference type="Gene3D" id="1.10.418.10">
    <property type="entry name" value="Calponin-like domain"/>
    <property type="match status" value="2"/>
</dbReference>
<dbReference type="Proteomes" id="UP000018467">
    <property type="component" value="Unassembled WGS sequence"/>
</dbReference>
<dbReference type="SMART" id="SM00150">
    <property type="entry name" value="SPEC"/>
    <property type="match status" value="2"/>
</dbReference>
<dbReference type="PROSITE" id="PS00018">
    <property type="entry name" value="EF_HAND_1"/>
    <property type="match status" value="1"/>
</dbReference>
<dbReference type="Pfam" id="PF08726">
    <property type="entry name" value="EFhand_Ca_insen"/>
    <property type="match status" value="1"/>
</dbReference>
<keyword evidence="3" id="KW-0677">Repeat</keyword>
<feature type="coiled-coil region" evidence="6">
    <location>
        <begin position="437"/>
        <end position="471"/>
    </location>
</feature>
<feature type="domain" description="EF-hand" evidence="9">
    <location>
        <begin position="753"/>
        <end position="788"/>
    </location>
</feature>
<dbReference type="Bgee" id="ENSAMXG00000000780">
    <property type="expression patterns" value="Expressed in pharyngeal gill and 14 other cell types or tissues"/>
</dbReference>
<keyword evidence="5" id="KW-0009">Actin-binding</keyword>
<feature type="domain" description="Calponin-homology (CH)" evidence="8">
    <location>
        <begin position="37"/>
        <end position="141"/>
    </location>
</feature>
<dbReference type="SMART" id="SM00033">
    <property type="entry name" value="CH"/>
    <property type="match status" value="2"/>
</dbReference>
<reference evidence="10" key="4">
    <citation type="submission" date="2025-09" db="UniProtKB">
        <authorList>
            <consortium name="Ensembl"/>
        </authorList>
    </citation>
    <scope>IDENTIFICATION</scope>
</reference>
<reference evidence="11" key="1">
    <citation type="submission" date="2013-03" db="EMBL/GenBank/DDBJ databases">
        <authorList>
            <person name="Jeffery W."/>
            <person name="Warren W."/>
            <person name="Wilson R.K."/>
        </authorList>
    </citation>
    <scope>NUCLEOTIDE SEQUENCE</scope>
    <source>
        <strain evidence="11">female</strain>
    </source>
</reference>
<dbReference type="InterPro" id="IPR002048">
    <property type="entry name" value="EF_hand_dom"/>
</dbReference>
<dbReference type="FunFam" id="1.10.418.10:FF:000005">
    <property type="entry name" value="Actinin alpha 4"/>
    <property type="match status" value="1"/>
</dbReference>
<reference evidence="11" key="2">
    <citation type="journal article" date="2014" name="Nat. Commun.">
        <title>The cavefish genome reveals candidate genes for eye loss.</title>
        <authorList>
            <person name="McGaugh S.E."/>
            <person name="Gross J.B."/>
            <person name="Aken B."/>
            <person name="Blin M."/>
            <person name="Borowsky R."/>
            <person name="Chalopin D."/>
            <person name="Hinaux H."/>
            <person name="Jeffery W.R."/>
            <person name="Keene A."/>
            <person name="Ma L."/>
            <person name="Minx P."/>
            <person name="Murphy D."/>
            <person name="O'Quin K.E."/>
            <person name="Retaux S."/>
            <person name="Rohner N."/>
            <person name="Searle S.M."/>
            <person name="Stahl B.A."/>
            <person name="Tabin C."/>
            <person name="Volff J.N."/>
            <person name="Yoshizawa M."/>
            <person name="Warren W.C."/>
        </authorList>
    </citation>
    <scope>NUCLEOTIDE SEQUENCE [LARGE SCALE GENOMIC DNA]</scope>
    <source>
        <strain evidence="11">female</strain>
    </source>
</reference>
<dbReference type="Gene3D" id="1.20.58.60">
    <property type="match status" value="4"/>
</dbReference>
<organism evidence="10 11">
    <name type="scientific">Astyanax mexicanus</name>
    <name type="common">Blind cave fish</name>
    <name type="synonym">Astyanax fasciatus mexicanus</name>
    <dbReference type="NCBI Taxonomy" id="7994"/>
    <lineage>
        <taxon>Eukaryota</taxon>
        <taxon>Metazoa</taxon>
        <taxon>Chordata</taxon>
        <taxon>Craniata</taxon>
        <taxon>Vertebrata</taxon>
        <taxon>Euteleostomi</taxon>
        <taxon>Actinopterygii</taxon>
        <taxon>Neopterygii</taxon>
        <taxon>Teleostei</taxon>
        <taxon>Ostariophysi</taxon>
        <taxon>Characiformes</taxon>
        <taxon>Characoidei</taxon>
        <taxon>Acestrorhamphidae</taxon>
        <taxon>Acestrorhamphinae</taxon>
        <taxon>Astyanax</taxon>
    </lineage>
</organism>
<dbReference type="FunFam" id="1.20.58.60:FF:000003">
    <property type="entry name" value="Actinin, alpha 1"/>
    <property type="match status" value="1"/>
</dbReference>
<dbReference type="CDD" id="cd00051">
    <property type="entry name" value="EFh"/>
    <property type="match status" value="1"/>
</dbReference>
<dbReference type="FunFam" id="1.20.58.60:FF:000004">
    <property type="entry name" value="Actinin alpha 1"/>
    <property type="match status" value="1"/>
</dbReference>
<keyword evidence="11" id="KW-1185">Reference proteome</keyword>
<dbReference type="PROSITE" id="PS00019">
    <property type="entry name" value="ACTININ_1"/>
    <property type="match status" value="1"/>
</dbReference>